<proteinExistence type="predicted"/>
<dbReference type="PANTHER" id="PTHR14918:SF3">
    <property type="entry name" value="KICSTOR COMPLEX PROTEIN SZT2"/>
    <property type="match status" value="1"/>
</dbReference>
<gene>
    <name evidence="2" type="ORF">TCNE_LOCUS10163</name>
</gene>
<feature type="compositionally biased region" description="Low complexity" evidence="1">
    <location>
        <begin position="341"/>
        <end position="350"/>
    </location>
</feature>
<dbReference type="WBParaSite" id="TCNE_0001016301-mRNA-1">
    <property type="protein sequence ID" value="TCNE_0001016301-mRNA-1"/>
    <property type="gene ID" value="TCNE_0001016301"/>
</dbReference>
<reference evidence="2 3" key="2">
    <citation type="submission" date="2018-11" db="EMBL/GenBank/DDBJ databases">
        <authorList>
            <consortium name="Pathogen Informatics"/>
        </authorList>
    </citation>
    <scope>NUCLEOTIDE SEQUENCE [LARGE SCALE GENOMIC DNA]</scope>
</reference>
<reference evidence="4" key="1">
    <citation type="submission" date="2016-06" db="UniProtKB">
        <authorList>
            <consortium name="WormBaseParasite"/>
        </authorList>
    </citation>
    <scope>IDENTIFICATION</scope>
</reference>
<feature type="compositionally biased region" description="Basic and acidic residues" evidence="1">
    <location>
        <begin position="772"/>
        <end position="784"/>
    </location>
</feature>
<evidence type="ECO:0000256" key="1">
    <source>
        <dbReference type="SAM" id="MobiDB-lite"/>
    </source>
</evidence>
<feature type="region of interest" description="Disordered" evidence="1">
    <location>
        <begin position="804"/>
        <end position="845"/>
    </location>
</feature>
<dbReference type="GO" id="GO:0005777">
    <property type="term" value="C:peroxisome"/>
    <property type="evidence" value="ECO:0007669"/>
    <property type="project" value="InterPro"/>
</dbReference>
<dbReference type="PANTHER" id="PTHR14918">
    <property type="entry name" value="KICSTOR COMPLEX PROTEIN SZT2"/>
    <property type="match status" value="1"/>
</dbReference>
<organism evidence="3 4">
    <name type="scientific">Toxocara canis</name>
    <name type="common">Canine roundworm</name>
    <dbReference type="NCBI Taxonomy" id="6265"/>
    <lineage>
        <taxon>Eukaryota</taxon>
        <taxon>Metazoa</taxon>
        <taxon>Ecdysozoa</taxon>
        <taxon>Nematoda</taxon>
        <taxon>Chromadorea</taxon>
        <taxon>Rhabditida</taxon>
        <taxon>Spirurina</taxon>
        <taxon>Ascaridomorpha</taxon>
        <taxon>Ascaridoidea</taxon>
        <taxon>Toxocaridae</taxon>
        <taxon>Toxocara</taxon>
    </lineage>
</organism>
<feature type="compositionally biased region" description="Basic and acidic residues" evidence="1">
    <location>
        <begin position="351"/>
        <end position="361"/>
    </location>
</feature>
<dbReference type="EMBL" id="UYWY01020408">
    <property type="protein sequence ID" value="VDM41484.1"/>
    <property type="molecule type" value="Genomic_DNA"/>
</dbReference>
<keyword evidence="3" id="KW-1185">Reference proteome</keyword>
<name>A0A183UNU3_TOXCA</name>
<evidence type="ECO:0000313" key="3">
    <source>
        <dbReference type="Proteomes" id="UP000050794"/>
    </source>
</evidence>
<evidence type="ECO:0000313" key="4">
    <source>
        <dbReference type="WBParaSite" id="TCNE_0001016301-mRNA-1"/>
    </source>
</evidence>
<dbReference type="InterPro" id="IPR033228">
    <property type="entry name" value="SZT2"/>
</dbReference>
<protein>
    <submittedName>
        <fullName evidence="4">Myotubularin phosphatase domain-containing protein</fullName>
    </submittedName>
</protein>
<sequence length="1461" mass="164162">MVAELIFGMQIRCADENIIRTLSTLDQLMTICVHHSSSQLQLDNSTLSGSTRSYVHDISNAIQLISNCFCLRTLLCNVLEREVILLPTLSYRDADPASISRLQILLESLHKELLSTNNVCIEVNDPKLWSQITADVDRNVFSSSSSFPVVHTSTPASPVASLGCSVSSVTETALTPLRVYVSRLSPWRLIVSVLPVLPQHVLAVTSAASPSIPLLVFHCDEPWIAYNLALLDPLPKALYVSDHRTKNTASTLAELNKQVHNIEIPKEDMSSRLLELHWLSEARICASEHRVHTLFNLRSYCETIEDQLFSRAFISAVYRALIEGNFITGSFAGILDYPSRSSSTNSLLDDNNARESAMDERSCEDEQEDYRLAFDELISKHFRKVPNLPNYFFYVKDAGVQLPLSQEGAQFRVKLGSGLTRGKVPLGSGGGVSRNSLSDDVEFSYVNDDVNNDFSPIHQQINESEGESSKTPCEIVSDDELDEDERSSSPNESTSATCISESELLTADSSVDVAPLFLNFSCAIRFPNQTMHTFPIDHLPSCMIKLLRQCPDAPSNILSILDQVEVTLDVYVLSWPSMHAVNDHLDSVLTSPSSRLSSPVLPKDPVKYFDFENTPSVDAVDVMVELPQAENRAVHDLRLGISRLLQMEKNLVLSRYDDYRRDTLQKIIDFIVSECAEGNDPDRIKMAEVKIVLVMEPTKALRRLRDRIKQLKLDYCQLSAVPHTHNMFFCCNITDQKRFELTFNKMGPVHRASYISRRADNFPRSGSFSEGYEGRERDSRDSLSTKRSSHLSTGAVLENCDTTYTSKPLSRSSKEERNSVPLPLPSTEGLPKRKTSSVTSRVGTDDEQAFVEPCSRIRRQELNDFWLILAVDAHEAKIYFCQRYAHLHTSIFERLREAIEMECRTVNQELLLEKMQQTGECDSLLIASDSVSRKVGRDETFGSVPNTPLTRKYIYSHVVTSKRIHASSSEDEEGDTALAGCARVEYPPGHFACGIVDHHYFFIHPRLQQSKQAAGKSSSFAGLWSKQIAHTCDEGRSLFVYLAIGFEALRHGIERFAVRNRRNLYVFREEENANVFYMRLHMTEDSIRENARDPSQSQWMNNLGEMMRNNILLTVHGVRQPGSDLKAIIEAMQKRIDVKVLDEITSTLQKNPQARLTPEDVRFIQRDPSFPDAVFHCTLPNFTEDYLGSLYVYVQQQMLTFAIEARFREHSDGKNDAAFSERTHFYPYVTESNPLPPNYVTPFFVVNRPPSKGSANLGVACVEIRVVDIDGVCKTNLRYADLTTHTHSQLYPGGAKVRRAAVERFHELTRCINTSLPLPESLRSGAAPPRSNRSSFQALCDLVTEFGLLSCPVFDLQAPFSPVLFRAPTVSVSKSRGGQHLPTLRKRSSSDALLGPTLISPSKTAQLSSVRLEQPAVLSRNEAIRRSAQSTQTMFNFDDTKRNSLTLISALSNTGKCVEYW</sequence>
<feature type="region of interest" description="Disordered" evidence="1">
    <location>
        <begin position="341"/>
        <end position="362"/>
    </location>
</feature>
<evidence type="ECO:0000313" key="2">
    <source>
        <dbReference type="EMBL" id="VDM41484.1"/>
    </source>
</evidence>
<accession>A0A183UNU3</accession>
<dbReference type="Proteomes" id="UP000050794">
    <property type="component" value="Unassembled WGS sequence"/>
</dbReference>
<feature type="region of interest" description="Disordered" evidence="1">
    <location>
        <begin position="765"/>
        <end position="791"/>
    </location>
</feature>